<protein>
    <submittedName>
        <fullName evidence="1">DUF2330 domain-containing protein</fullName>
    </submittedName>
</protein>
<dbReference type="EMBL" id="VBOW01000042">
    <property type="protein sequence ID" value="TMQ58046.1"/>
    <property type="molecule type" value="Genomic_DNA"/>
</dbReference>
<evidence type="ECO:0000313" key="1">
    <source>
        <dbReference type="EMBL" id="TMQ58046.1"/>
    </source>
</evidence>
<organism evidence="1 2">
    <name type="scientific">Eiseniibacteriota bacterium</name>
    <dbReference type="NCBI Taxonomy" id="2212470"/>
    <lineage>
        <taxon>Bacteria</taxon>
        <taxon>Candidatus Eiseniibacteriota</taxon>
    </lineage>
</organism>
<dbReference type="AlphaFoldDB" id="A0A538T337"/>
<name>A0A538T337_UNCEI</name>
<dbReference type="Pfam" id="PF10092">
    <property type="entry name" value="DUF2330"/>
    <property type="match status" value="1"/>
</dbReference>
<gene>
    <name evidence="1" type="ORF">E6K76_09055</name>
</gene>
<reference evidence="1 2" key="1">
    <citation type="journal article" date="2019" name="Nat. Microbiol.">
        <title>Mediterranean grassland soil C-N compound turnover is dependent on rainfall and depth, and is mediated by genomically divergent microorganisms.</title>
        <authorList>
            <person name="Diamond S."/>
            <person name="Andeer P.F."/>
            <person name="Li Z."/>
            <person name="Crits-Christoph A."/>
            <person name="Burstein D."/>
            <person name="Anantharaman K."/>
            <person name="Lane K.R."/>
            <person name="Thomas B.C."/>
            <person name="Pan C."/>
            <person name="Northen T.R."/>
            <person name="Banfield J.F."/>
        </authorList>
    </citation>
    <scope>NUCLEOTIDE SEQUENCE [LARGE SCALE GENOMIC DNA]</scope>
    <source>
        <strain evidence="1">WS_6</strain>
    </source>
</reference>
<dbReference type="InterPro" id="IPR016838">
    <property type="entry name" value="UCP026449"/>
</dbReference>
<proteinExistence type="predicted"/>
<sequence>MKRLLLSGSLLWIALLWAQPGHSFCGFYVAQGNAKLFNHASKVVMVRDGDRTVLTMANDYSGEPSEFAIVVPVPTVLARGQIHVGDRAVLEHLDAYSAPRLVEYFDPDPCMRYEALESAPMAQGMARKAADAMNSARERSLGVRIEARYTVGEYDILILSAKQSGGLETWLLENGYSVPPGARRVLGSYLRQGMKFFVAKVNLGEQKRLGFSYLRPIQVAYESAKFMLPLRLGMANADGPQELFVFAITKNGRVETTNYRTVRLPEGMDIPEYVKDDFPRFYRAMFTQQVEKENREAVFLEYAWNMSWCDPCAADPLSADELRSLGTFWVASPASGSNPPQPVPQTTFITRLHVRYDARHFPEDLVFQETSDQSNFQARYVLRHPWKGEGSCPGIREYHRSVRERRVKEAETLASLTGWDIASIRRKMGGGWSDDPDKPFPWWDQMWKN</sequence>
<evidence type="ECO:0000313" key="2">
    <source>
        <dbReference type="Proteomes" id="UP000316852"/>
    </source>
</evidence>
<dbReference type="PIRSF" id="PIRSF026449">
    <property type="entry name" value="UCP026449"/>
    <property type="match status" value="1"/>
</dbReference>
<accession>A0A538T337</accession>
<dbReference type="Proteomes" id="UP000316852">
    <property type="component" value="Unassembled WGS sequence"/>
</dbReference>
<dbReference type="InterPro" id="IPR019283">
    <property type="entry name" value="DUF2330"/>
</dbReference>
<comment type="caution">
    <text evidence="1">The sequence shown here is derived from an EMBL/GenBank/DDBJ whole genome shotgun (WGS) entry which is preliminary data.</text>
</comment>